<name>A0A3B4TVU3_SERDU</name>
<dbReference type="Proteomes" id="UP000261420">
    <property type="component" value="Unplaced"/>
</dbReference>
<dbReference type="GeneTree" id="ENSGT01100000263515"/>
<evidence type="ECO:0000256" key="8">
    <source>
        <dbReference type="PROSITE-ProRule" id="PRU01172"/>
    </source>
</evidence>
<dbReference type="InterPro" id="IPR013320">
    <property type="entry name" value="ConA-like_dom_sf"/>
</dbReference>
<reference evidence="12" key="1">
    <citation type="submission" date="2025-08" db="UniProtKB">
        <authorList>
            <consortium name="Ensembl"/>
        </authorList>
    </citation>
    <scope>IDENTIFICATION</scope>
</reference>
<dbReference type="SUPFAM" id="SSF49899">
    <property type="entry name" value="Concanavalin A-like lectins/glucanases"/>
    <property type="match status" value="1"/>
</dbReference>
<comment type="caution">
    <text evidence="8">Lacks conserved residue(s) required for the propagation of feature annotation.</text>
</comment>
<dbReference type="GO" id="GO:0046872">
    <property type="term" value="F:metal ion binding"/>
    <property type="evidence" value="ECO:0007669"/>
    <property type="project" value="UniProtKB-KW"/>
</dbReference>
<dbReference type="KEGG" id="sdu:111236806"/>
<organism evidence="12 13">
    <name type="scientific">Seriola dumerili</name>
    <name type="common">Greater amberjack</name>
    <name type="synonym">Caranx dumerili</name>
    <dbReference type="NCBI Taxonomy" id="41447"/>
    <lineage>
        <taxon>Eukaryota</taxon>
        <taxon>Metazoa</taxon>
        <taxon>Chordata</taxon>
        <taxon>Craniata</taxon>
        <taxon>Vertebrata</taxon>
        <taxon>Euteleostomi</taxon>
        <taxon>Actinopterygii</taxon>
        <taxon>Neopterygii</taxon>
        <taxon>Teleostei</taxon>
        <taxon>Neoteleostei</taxon>
        <taxon>Acanthomorphata</taxon>
        <taxon>Carangaria</taxon>
        <taxon>Carangiformes</taxon>
        <taxon>Carangidae</taxon>
        <taxon>Seriola</taxon>
    </lineage>
</organism>
<dbReference type="PANTHER" id="PTHR45869">
    <property type="entry name" value="C-REACTIVE PROTEIN-RELATED"/>
    <property type="match status" value="1"/>
</dbReference>
<dbReference type="STRING" id="41447.ENSSDUP00000009845"/>
<dbReference type="RefSeq" id="XP_022621386.1">
    <property type="nucleotide sequence ID" value="XM_022765665.1"/>
</dbReference>
<dbReference type="PANTHER" id="PTHR45869:SF7">
    <property type="entry name" value="C-REACTIVE PROTEIN"/>
    <property type="match status" value="1"/>
</dbReference>
<dbReference type="GeneID" id="111236806"/>
<keyword evidence="4 10" id="KW-0732">Signal</keyword>
<feature type="chain" id="PRO_5017452673" description="Pentraxin family member" evidence="10">
    <location>
        <begin position="16"/>
        <end position="225"/>
    </location>
</feature>
<evidence type="ECO:0000313" key="13">
    <source>
        <dbReference type="Proteomes" id="UP000261420"/>
    </source>
</evidence>
<dbReference type="GO" id="GO:0005576">
    <property type="term" value="C:extracellular region"/>
    <property type="evidence" value="ECO:0007669"/>
    <property type="project" value="UniProtKB-SubCell"/>
</dbReference>
<evidence type="ECO:0000256" key="1">
    <source>
        <dbReference type="ARBA" id="ARBA00004613"/>
    </source>
</evidence>
<evidence type="ECO:0000256" key="6">
    <source>
        <dbReference type="ARBA" id="ARBA00023157"/>
    </source>
</evidence>
<evidence type="ECO:0000256" key="9">
    <source>
        <dbReference type="RuleBase" id="RU362112"/>
    </source>
</evidence>
<dbReference type="OMA" id="NPNILDW"/>
<dbReference type="Ensembl" id="ENSSDUT00000010035.1">
    <property type="protein sequence ID" value="ENSSDUP00000009845.1"/>
    <property type="gene ID" value="ENSSDUG00000007154.1"/>
</dbReference>
<keyword evidence="3 9" id="KW-0479">Metal-binding</keyword>
<comment type="subunit">
    <text evidence="9">Homopentamer. Pentaxin (or pentraxin) have a discoid arrangement of 5 non-covalently bound subunits.</text>
</comment>
<dbReference type="PRINTS" id="PR00895">
    <property type="entry name" value="PENTAXIN"/>
</dbReference>
<comment type="subcellular location">
    <subcellularLocation>
        <location evidence="1 9">Secreted</location>
    </subcellularLocation>
</comment>
<evidence type="ECO:0000256" key="5">
    <source>
        <dbReference type="ARBA" id="ARBA00022837"/>
    </source>
</evidence>
<comment type="cofactor">
    <cofactor evidence="9">
        <name>Ca(2+)</name>
        <dbReference type="ChEBI" id="CHEBI:29108"/>
    </cofactor>
    <text evidence="9">Binds 2 calcium ions per subunit.</text>
</comment>
<evidence type="ECO:0000256" key="3">
    <source>
        <dbReference type="ARBA" id="ARBA00022723"/>
    </source>
</evidence>
<keyword evidence="6" id="KW-1015">Disulfide bond</keyword>
<reference evidence="12" key="2">
    <citation type="submission" date="2025-09" db="UniProtKB">
        <authorList>
            <consortium name="Ensembl"/>
        </authorList>
    </citation>
    <scope>IDENTIFICATION</scope>
</reference>
<evidence type="ECO:0000256" key="4">
    <source>
        <dbReference type="ARBA" id="ARBA00022729"/>
    </source>
</evidence>
<keyword evidence="13" id="KW-1185">Reference proteome</keyword>
<evidence type="ECO:0000256" key="2">
    <source>
        <dbReference type="ARBA" id="ARBA00022525"/>
    </source>
</evidence>
<evidence type="ECO:0000313" key="12">
    <source>
        <dbReference type="Ensembl" id="ENSSDUP00000009845.1"/>
    </source>
</evidence>
<accession>A0A3B4TVU3</accession>
<sequence>MALLLLLVMLTACAAIPQDLSGKMLTFPQETNTAYVRLTTTRQVFSAVTVCLRSFTDLKRDHAPFSLATLSAANDFLIYMKPENNEFHLHSKDNEIKLTGQDYKLNTWHSICATWDSVSGLGQLWLDGKPSSRKFLSSGSNISGPVIIVLGQDQDNYGGGFDIKQSFVGMMSDLQMWDYVLSPCEIQNYDDEHNFTPGNVLNWSALNFQIMGRVLIEEKQKSCIF</sequence>
<dbReference type="Gene3D" id="2.60.120.200">
    <property type="match status" value="1"/>
</dbReference>
<proteinExistence type="inferred from homology"/>
<evidence type="ECO:0000256" key="10">
    <source>
        <dbReference type="SAM" id="SignalP"/>
    </source>
</evidence>
<evidence type="ECO:0000259" key="11">
    <source>
        <dbReference type="PROSITE" id="PS51828"/>
    </source>
</evidence>
<dbReference type="InterPro" id="IPR001759">
    <property type="entry name" value="PTX_dom"/>
</dbReference>
<dbReference type="InterPro" id="IPR051005">
    <property type="entry name" value="Pentraxin_domain"/>
</dbReference>
<evidence type="ECO:0000256" key="7">
    <source>
        <dbReference type="ARBA" id="ARBA00038102"/>
    </source>
</evidence>
<feature type="signal peptide" evidence="10">
    <location>
        <begin position="1"/>
        <end position="15"/>
    </location>
</feature>
<dbReference type="FunFam" id="2.60.120.200:FF:000070">
    <property type="entry name" value="Serum amyloid P-component"/>
    <property type="match status" value="1"/>
</dbReference>
<protein>
    <recommendedName>
        <fullName evidence="9">Pentraxin family member</fullName>
    </recommendedName>
</protein>
<dbReference type="PROSITE" id="PS51828">
    <property type="entry name" value="PTX_2"/>
    <property type="match status" value="1"/>
</dbReference>
<keyword evidence="5 9" id="KW-0106">Calcium</keyword>
<comment type="similarity">
    <text evidence="7 9">Belongs to the pentraxin family.</text>
</comment>
<keyword evidence="2" id="KW-0964">Secreted</keyword>
<dbReference type="Pfam" id="PF00354">
    <property type="entry name" value="Pentaxin"/>
    <property type="match status" value="1"/>
</dbReference>
<feature type="domain" description="Pentraxin (PTX)" evidence="11">
    <location>
        <begin position="21"/>
        <end position="223"/>
    </location>
</feature>
<dbReference type="AlphaFoldDB" id="A0A3B4TVU3"/>
<dbReference type="SMART" id="SM00159">
    <property type="entry name" value="PTX"/>
    <property type="match status" value="1"/>
</dbReference>